<accession>A0A915L5E3</accession>
<reference evidence="2" key="1">
    <citation type="submission" date="2022-11" db="UniProtKB">
        <authorList>
            <consortium name="WormBaseParasite"/>
        </authorList>
    </citation>
    <scope>IDENTIFICATION</scope>
</reference>
<dbReference type="WBParaSite" id="nRc.2.0.1.t46305-RA">
    <property type="protein sequence ID" value="nRc.2.0.1.t46305-RA"/>
    <property type="gene ID" value="nRc.2.0.1.g46305"/>
</dbReference>
<evidence type="ECO:0000313" key="1">
    <source>
        <dbReference type="Proteomes" id="UP000887565"/>
    </source>
</evidence>
<sequence length="116" mass="13449">MEPSRGHFQFFPICSFHFLRLHKHFKHSCMAFWRDEIDDIIDRVEEKKLQNLRPCHTLPRGTAPGGASCPIHTNKQRQLVPRNGLPYFAACYCAAPYNPAFLLLDFALLKKRVLPV</sequence>
<dbReference type="AlphaFoldDB" id="A0A915L5E3"/>
<organism evidence="1 2">
    <name type="scientific">Romanomermis culicivorax</name>
    <name type="common">Nematode worm</name>
    <dbReference type="NCBI Taxonomy" id="13658"/>
    <lineage>
        <taxon>Eukaryota</taxon>
        <taxon>Metazoa</taxon>
        <taxon>Ecdysozoa</taxon>
        <taxon>Nematoda</taxon>
        <taxon>Enoplea</taxon>
        <taxon>Dorylaimia</taxon>
        <taxon>Mermithida</taxon>
        <taxon>Mermithoidea</taxon>
        <taxon>Mermithidae</taxon>
        <taxon>Romanomermis</taxon>
    </lineage>
</organism>
<keyword evidence="1" id="KW-1185">Reference proteome</keyword>
<dbReference type="Proteomes" id="UP000887565">
    <property type="component" value="Unplaced"/>
</dbReference>
<protein>
    <submittedName>
        <fullName evidence="2">Uncharacterized protein</fullName>
    </submittedName>
</protein>
<name>A0A915L5E3_ROMCU</name>
<proteinExistence type="predicted"/>
<evidence type="ECO:0000313" key="2">
    <source>
        <dbReference type="WBParaSite" id="nRc.2.0.1.t46305-RA"/>
    </source>
</evidence>